<evidence type="ECO:0000256" key="3">
    <source>
        <dbReference type="ARBA" id="ARBA00022741"/>
    </source>
</evidence>
<evidence type="ECO:0000256" key="2">
    <source>
        <dbReference type="ARBA" id="ARBA00022679"/>
    </source>
</evidence>
<dbReference type="GO" id="GO:0004856">
    <property type="term" value="F:D-xylulokinase activity"/>
    <property type="evidence" value="ECO:0007669"/>
    <property type="project" value="UniProtKB-EC"/>
</dbReference>
<evidence type="ECO:0000256" key="6">
    <source>
        <dbReference type="ARBA" id="ARBA00023277"/>
    </source>
</evidence>
<dbReference type="InterPro" id="IPR006000">
    <property type="entry name" value="Xylulokinase"/>
</dbReference>
<accession>A0A7J3I8H4</accession>
<name>A0A7J3I8H4_9CREN</name>
<evidence type="ECO:0000256" key="5">
    <source>
        <dbReference type="ARBA" id="ARBA00022840"/>
    </source>
</evidence>
<reference evidence="10" key="1">
    <citation type="journal article" date="2020" name="mSystems">
        <title>Genome- and Community-Level Interaction Insights into Carbon Utilization and Element Cycling Functions of Hydrothermarchaeota in Hydrothermal Sediment.</title>
        <authorList>
            <person name="Zhou Z."/>
            <person name="Liu Y."/>
            <person name="Xu W."/>
            <person name="Pan J."/>
            <person name="Luo Z.H."/>
            <person name="Li M."/>
        </authorList>
    </citation>
    <scope>NUCLEOTIDE SEQUENCE [LARGE SCALE GENOMIC DNA]</scope>
    <source>
        <strain evidence="10">SpSt-618</strain>
    </source>
</reference>
<comment type="caution">
    <text evidence="10">The sequence shown here is derived from an EMBL/GenBank/DDBJ whole genome shotgun (WGS) entry which is preliminary data.</text>
</comment>
<dbReference type="Pfam" id="PF00370">
    <property type="entry name" value="FGGY_N"/>
    <property type="match status" value="1"/>
</dbReference>
<dbReference type="InterPro" id="IPR018483">
    <property type="entry name" value="Carb_kinase_FGGY_CS"/>
</dbReference>
<dbReference type="Pfam" id="PF02782">
    <property type="entry name" value="FGGY_C"/>
    <property type="match status" value="1"/>
</dbReference>
<dbReference type="PANTHER" id="PTHR43095">
    <property type="entry name" value="SUGAR KINASE"/>
    <property type="match status" value="1"/>
</dbReference>
<dbReference type="InterPro" id="IPR050406">
    <property type="entry name" value="FGGY_Carb_Kinase"/>
</dbReference>
<keyword evidence="5" id="KW-0067">ATP-binding</keyword>
<evidence type="ECO:0000313" key="10">
    <source>
        <dbReference type="EMBL" id="HGN37038.1"/>
    </source>
</evidence>
<sequence>MGYLLGVDVGTTSVKCVLFNQKGEIIASSRSEYALSMPQPEFVEVEAETYWNAFKDSLKNVLNKSKIDIQSISGIAVSSQGETFIPIGRDGKPLRKAIVWLDNRSKMEADVLRKEFGVDTVYRITGQNDVIPTWTATKILWLKKNEPMLFERVHKYLLVEDYMIYKLTGEYVTEYSVVCSSLLFDISRRKWWSDILDFIGITEDQLPKLKPSGTFVGNITPEVAEEIGLHTDTIVSTGAYDQAANAIGVGNIEPGIVTETTGAALAIVATTDHMVLDPMRRVPCHHHAVEGRYFLQPWCHTAGALLKWYRDNFGLVEVEFANKIGVDPYDLLTLEASKAPPGSNGLILLPHFAGAASPEFNPSARGVLFGLTLYHGRSHIVRAILESIAYMLRSNIELLEELGIKVKEVRSTGGGARSRLWNQIKADVLQKPILTLRCEETAALGVAILAGVATGVFNSIREAVESMVSINEVISPSEANRDIYGRQYSRYVKLYRTVEALF</sequence>
<dbReference type="Gene3D" id="3.30.420.40">
    <property type="match status" value="2"/>
</dbReference>
<dbReference type="AlphaFoldDB" id="A0A7J3I8H4"/>
<proteinExistence type="inferred from homology"/>
<keyword evidence="4 7" id="KW-0418">Kinase</keyword>
<dbReference type="InterPro" id="IPR043129">
    <property type="entry name" value="ATPase_NBD"/>
</dbReference>
<gene>
    <name evidence="10" type="primary">xylB</name>
    <name evidence="10" type="ORF">ENT87_05780</name>
</gene>
<dbReference type="SUPFAM" id="SSF53067">
    <property type="entry name" value="Actin-like ATPase domain"/>
    <property type="match status" value="2"/>
</dbReference>
<dbReference type="CDD" id="cd07773">
    <property type="entry name" value="ASKHA_NBD_FGGY_FK"/>
    <property type="match status" value="1"/>
</dbReference>
<dbReference type="PIRSF" id="PIRSF000538">
    <property type="entry name" value="GlpK"/>
    <property type="match status" value="1"/>
</dbReference>
<dbReference type="GO" id="GO:0005997">
    <property type="term" value="P:xylulose metabolic process"/>
    <property type="evidence" value="ECO:0007669"/>
    <property type="project" value="InterPro"/>
</dbReference>
<evidence type="ECO:0000256" key="1">
    <source>
        <dbReference type="ARBA" id="ARBA00022629"/>
    </source>
</evidence>
<feature type="domain" description="Carbohydrate kinase FGGY C-terminal" evidence="9">
    <location>
        <begin position="276"/>
        <end position="453"/>
    </location>
</feature>
<dbReference type="InterPro" id="IPR018485">
    <property type="entry name" value="FGGY_C"/>
</dbReference>
<dbReference type="InterPro" id="IPR018484">
    <property type="entry name" value="FGGY_N"/>
</dbReference>
<dbReference type="PANTHER" id="PTHR43095:SF2">
    <property type="entry name" value="GLUCONOKINASE"/>
    <property type="match status" value="1"/>
</dbReference>
<comment type="similarity">
    <text evidence="7">Belongs to the FGGY kinase family.</text>
</comment>
<dbReference type="GO" id="GO:0005524">
    <property type="term" value="F:ATP binding"/>
    <property type="evidence" value="ECO:0007669"/>
    <property type="project" value="UniProtKB-KW"/>
</dbReference>
<dbReference type="EMBL" id="DTAI01000167">
    <property type="protein sequence ID" value="HGN37038.1"/>
    <property type="molecule type" value="Genomic_DNA"/>
</dbReference>
<dbReference type="PROSITE" id="PS00445">
    <property type="entry name" value="FGGY_KINASES_2"/>
    <property type="match status" value="1"/>
</dbReference>
<feature type="domain" description="Carbohydrate kinase FGGY N-terminal" evidence="8">
    <location>
        <begin position="3"/>
        <end position="248"/>
    </location>
</feature>
<dbReference type="InterPro" id="IPR000577">
    <property type="entry name" value="Carb_kinase_FGGY"/>
</dbReference>
<keyword evidence="2 7" id="KW-0808">Transferase</keyword>
<keyword evidence="1" id="KW-0859">Xylose metabolism</keyword>
<organism evidence="10">
    <name type="scientific">Ignisphaera aggregans</name>
    <dbReference type="NCBI Taxonomy" id="334771"/>
    <lineage>
        <taxon>Archaea</taxon>
        <taxon>Thermoproteota</taxon>
        <taxon>Thermoprotei</taxon>
        <taxon>Desulfurococcales</taxon>
        <taxon>Desulfurococcaceae</taxon>
        <taxon>Ignisphaera</taxon>
    </lineage>
</organism>
<dbReference type="EC" id="2.7.1.17" evidence="10"/>
<evidence type="ECO:0000256" key="4">
    <source>
        <dbReference type="ARBA" id="ARBA00022777"/>
    </source>
</evidence>
<evidence type="ECO:0000256" key="7">
    <source>
        <dbReference type="RuleBase" id="RU003733"/>
    </source>
</evidence>
<evidence type="ECO:0000259" key="8">
    <source>
        <dbReference type="Pfam" id="PF00370"/>
    </source>
</evidence>
<dbReference type="NCBIfam" id="TIGR01312">
    <property type="entry name" value="XylB"/>
    <property type="match status" value="1"/>
</dbReference>
<keyword evidence="6" id="KW-0119">Carbohydrate metabolism</keyword>
<evidence type="ECO:0000259" key="9">
    <source>
        <dbReference type="Pfam" id="PF02782"/>
    </source>
</evidence>
<dbReference type="GO" id="GO:0042732">
    <property type="term" value="P:D-xylose metabolic process"/>
    <property type="evidence" value="ECO:0007669"/>
    <property type="project" value="UniProtKB-KW"/>
</dbReference>
<protein>
    <submittedName>
        <fullName evidence="10">Xylulokinase</fullName>
        <ecNumber evidence="10">2.7.1.17</ecNumber>
    </submittedName>
</protein>
<keyword evidence="3" id="KW-0547">Nucleotide-binding</keyword>